<feature type="domain" description="Flavodoxin-like" evidence="8">
    <location>
        <begin position="3"/>
        <end position="140"/>
    </location>
</feature>
<dbReference type="OrthoDB" id="9790745at2"/>
<evidence type="ECO:0000313" key="10">
    <source>
        <dbReference type="Proteomes" id="UP000199687"/>
    </source>
</evidence>
<organism evidence="9 10">
    <name type="scientific">Gracilibacillus ureilyticus</name>
    <dbReference type="NCBI Taxonomy" id="531814"/>
    <lineage>
        <taxon>Bacteria</taxon>
        <taxon>Bacillati</taxon>
        <taxon>Bacillota</taxon>
        <taxon>Bacilli</taxon>
        <taxon>Bacillales</taxon>
        <taxon>Bacillaceae</taxon>
        <taxon>Gracilibacillus</taxon>
    </lineage>
</organism>
<sequence>MKAAIIYTSVTGNTSALAEIIQEKMEVKGLAADLIPADEFQKIHLNEYDIVAVGTYSWDNGEIPLEMEEIYEAFESANVKGLTTGVFGTGDSFYPYYCGAVDLFRDMLYVHTNLAVTLKVELTPQEEDLARCEKFCDRLLSEVAVFS</sequence>
<evidence type="ECO:0000256" key="6">
    <source>
        <dbReference type="ARBA" id="ARBA00022643"/>
    </source>
</evidence>
<evidence type="ECO:0000313" key="9">
    <source>
        <dbReference type="EMBL" id="SES12159.1"/>
    </source>
</evidence>
<keyword evidence="7" id="KW-0249">Electron transport</keyword>
<dbReference type="PANTHER" id="PTHR42809:SF1">
    <property type="entry name" value="FLAVODOXIN 1"/>
    <property type="match status" value="1"/>
</dbReference>
<dbReference type="Proteomes" id="UP000199687">
    <property type="component" value="Unassembled WGS sequence"/>
</dbReference>
<proteinExistence type="inferred from homology"/>
<evidence type="ECO:0000256" key="1">
    <source>
        <dbReference type="ARBA" id="ARBA00001917"/>
    </source>
</evidence>
<dbReference type="PROSITE" id="PS50902">
    <property type="entry name" value="FLAVODOXIN_LIKE"/>
    <property type="match status" value="1"/>
</dbReference>
<reference evidence="9 10" key="1">
    <citation type="submission" date="2016-10" db="EMBL/GenBank/DDBJ databases">
        <authorList>
            <person name="de Groot N.N."/>
        </authorList>
    </citation>
    <scope>NUCLEOTIDE SEQUENCE [LARGE SCALE GENOMIC DNA]</scope>
    <source>
        <strain evidence="9 10">CGMCC 1.7727</strain>
    </source>
</reference>
<comment type="similarity">
    <text evidence="3">Belongs to the flavodoxin family.</text>
</comment>
<dbReference type="InterPro" id="IPR008254">
    <property type="entry name" value="Flavodoxin/NO_synth"/>
</dbReference>
<dbReference type="PANTHER" id="PTHR42809">
    <property type="entry name" value="FLAVODOXIN 2"/>
    <property type="match status" value="1"/>
</dbReference>
<dbReference type="Gene3D" id="3.40.50.360">
    <property type="match status" value="1"/>
</dbReference>
<comment type="function">
    <text evidence="2">Low-potential electron donor to a number of redox enzymes.</text>
</comment>
<dbReference type="GO" id="GO:0016651">
    <property type="term" value="F:oxidoreductase activity, acting on NAD(P)H"/>
    <property type="evidence" value="ECO:0007669"/>
    <property type="project" value="UniProtKB-ARBA"/>
</dbReference>
<dbReference type="STRING" id="531814.SAMN04487944_11913"/>
<keyword evidence="6" id="KW-0288">FMN</keyword>
<protein>
    <submittedName>
        <fullName evidence="9">Flavodoxin I</fullName>
    </submittedName>
</protein>
<dbReference type="InterPro" id="IPR029039">
    <property type="entry name" value="Flavoprotein-like_sf"/>
</dbReference>
<name>A0A1H9US45_9BACI</name>
<evidence type="ECO:0000256" key="2">
    <source>
        <dbReference type="ARBA" id="ARBA00003297"/>
    </source>
</evidence>
<dbReference type="GO" id="GO:0010181">
    <property type="term" value="F:FMN binding"/>
    <property type="evidence" value="ECO:0007669"/>
    <property type="project" value="InterPro"/>
</dbReference>
<keyword evidence="5" id="KW-0285">Flavoprotein</keyword>
<evidence type="ECO:0000259" key="8">
    <source>
        <dbReference type="PROSITE" id="PS50902"/>
    </source>
</evidence>
<keyword evidence="10" id="KW-1185">Reference proteome</keyword>
<comment type="cofactor">
    <cofactor evidence="1">
        <name>FMN</name>
        <dbReference type="ChEBI" id="CHEBI:58210"/>
    </cofactor>
</comment>
<dbReference type="InterPro" id="IPR050619">
    <property type="entry name" value="Flavodoxin"/>
</dbReference>
<evidence type="ECO:0000256" key="7">
    <source>
        <dbReference type="ARBA" id="ARBA00022982"/>
    </source>
</evidence>
<evidence type="ECO:0000256" key="3">
    <source>
        <dbReference type="ARBA" id="ARBA00005267"/>
    </source>
</evidence>
<gene>
    <name evidence="9" type="ORF">SAMN04487944_11913</name>
</gene>
<evidence type="ECO:0000256" key="5">
    <source>
        <dbReference type="ARBA" id="ARBA00022630"/>
    </source>
</evidence>
<evidence type="ECO:0000256" key="4">
    <source>
        <dbReference type="ARBA" id="ARBA00022448"/>
    </source>
</evidence>
<keyword evidence="4" id="KW-0813">Transport</keyword>
<dbReference type="EMBL" id="FOGL01000019">
    <property type="protein sequence ID" value="SES12159.1"/>
    <property type="molecule type" value="Genomic_DNA"/>
</dbReference>
<dbReference type="RefSeq" id="WP_089743013.1">
    <property type="nucleotide sequence ID" value="NZ_FOGL01000019.1"/>
</dbReference>
<dbReference type="Pfam" id="PF00258">
    <property type="entry name" value="Flavodoxin_1"/>
    <property type="match status" value="1"/>
</dbReference>
<dbReference type="SUPFAM" id="SSF52218">
    <property type="entry name" value="Flavoproteins"/>
    <property type="match status" value="1"/>
</dbReference>
<dbReference type="AlphaFoldDB" id="A0A1H9US45"/>
<accession>A0A1H9US45</accession>